<accession>A0ABV7XXR1</accession>
<reference evidence="3" key="1">
    <citation type="journal article" date="2019" name="Int. J. Syst. Evol. Microbiol.">
        <title>The Global Catalogue of Microorganisms (GCM) 10K type strain sequencing project: providing services to taxonomists for standard genome sequencing and annotation.</title>
        <authorList>
            <consortium name="The Broad Institute Genomics Platform"/>
            <consortium name="The Broad Institute Genome Sequencing Center for Infectious Disease"/>
            <person name="Wu L."/>
            <person name="Ma J."/>
        </authorList>
    </citation>
    <scope>NUCLEOTIDE SEQUENCE [LARGE SCALE GENOMIC DNA]</scope>
    <source>
        <strain evidence="3">CECT 7798</strain>
    </source>
</reference>
<sequence length="148" mass="16635">MKKYFATSLLLFLMTANAQILDRTALNLAYRYTGRNVLQAGLEFRLGKSKYQSVVLGPSVLYTRINGTDKFIPEVNINFANNGLMFGVSGNQYSLEPRIGISVFNLLFLNAGYAFPIQSEKYFKGITFGIQFNIAPKGSDFYDNIKVM</sequence>
<evidence type="ECO:0000256" key="1">
    <source>
        <dbReference type="SAM" id="SignalP"/>
    </source>
</evidence>
<dbReference type="Proteomes" id="UP001595735">
    <property type="component" value="Unassembled WGS sequence"/>
</dbReference>
<comment type="caution">
    <text evidence="2">The sequence shown here is derived from an EMBL/GenBank/DDBJ whole genome shotgun (WGS) entry which is preliminary data.</text>
</comment>
<evidence type="ECO:0000313" key="2">
    <source>
        <dbReference type="EMBL" id="MFC3757131.1"/>
    </source>
</evidence>
<name>A0ABV7XXR1_9FLAO</name>
<keyword evidence="3" id="KW-1185">Reference proteome</keyword>
<feature type="chain" id="PRO_5047263798" description="Outer membrane protein beta-barrel domain-containing protein" evidence="1">
    <location>
        <begin position="19"/>
        <end position="148"/>
    </location>
</feature>
<proteinExistence type="predicted"/>
<dbReference type="RefSeq" id="WP_290298131.1">
    <property type="nucleotide sequence ID" value="NZ_JAUFQR010000001.1"/>
</dbReference>
<protein>
    <recommendedName>
        <fullName evidence="4">Outer membrane protein beta-barrel domain-containing protein</fullName>
    </recommendedName>
</protein>
<feature type="signal peptide" evidence="1">
    <location>
        <begin position="1"/>
        <end position="18"/>
    </location>
</feature>
<dbReference type="EMBL" id="JBHRYO010000002">
    <property type="protein sequence ID" value="MFC3757131.1"/>
    <property type="molecule type" value="Genomic_DNA"/>
</dbReference>
<gene>
    <name evidence="2" type="ORF">ACFONJ_14240</name>
</gene>
<evidence type="ECO:0008006" key="4">
    <source>
        <dbReference type="Google" id="ProtNLM"/>
    </source>
</evidence>
<organism evidence="2 3">
    <name type="scientific">Chryseobacterium tructae</name>
    <dbReference type="NCBI Taxonomy" id="1037380"/>
    <lineage>
        <taxon>Bacteria</taxon>
        <taxon>Pseudomonadati</taxon>
        <taxon>Bacteroidota</taxon>
        <taxon>Flavobacteriia</taxon>
        <taxon>Flavobacteriales</taxon>
        <taxon>Weeksellaceae</taxon>
        <taxon>Chryseobacterium group</taxon>
        <taxon>Chryseobacterium</taxon>
    </lineage>
</organism>
<evidence type="ECO:0000313" key="3">
    <source>
        <dbReference type="Proteomes" id="UP001595735"/>
    </source>
</evidence>
<keyword evidence="1" id="KW-0732">Signal</keyword>